<protein>
    <submittedName>
        <fullName evidence="5">Deoxynucleotidyltransferase terminal-interacting protein 2</fullName>
    </submittedName>
</protein>
<dbReference type="InterPro" id="IPR039883">
    <property type="entry name" value="Fcf2/DNTTIP2"/>
</dbReference>
<dbReference type="Proteomes" id="UP001314229">
    <property type="component" value="Unassembled WGS sequence"/>
</dbReference>
<dbReference type="AlphaFoldDB" id="A0AAV1N912"/>
<feature type="compositionally biased region" description="Polar residues" evidence="3">
    <location>
        <begin position="311"/>
        <end position="329"/>
    </location>
</feature>
<evidence type="ECO:0000259" key="4">
    <source>
        <dbReference type="Pfam" id="PF08698"/>
    </source>
</evidence>
<name>A0AAV1N912_SCOSC</name>
<feature type="compositionally biased region" description="Acidic residues" evidence="3">
    <location>
        <begin position="622"/>
        <end position="646"/>
    </location>
</feature>
<accession>A0AAV1N912</accession>
<dbReference type="PANTHER" id="PTHR21686">
    <property type="entry name" value="DEOXYNUCLEOTIDYLTRANSFERASE TERMINAL-INTERACTING PROTEIN 2"/>
    <property type="match status" value="1"/>
</dbReference>
<dbReference type="PANTHER" id="PTHR21686:SF12">
    <property type="entry name" value="DEOXYNUCLEOTIDYLTRANSFERASE TERMINAL-INTERACTING PROTEIN 2"/>
    <property type="match status" value="1"/>
</dbReference>
<feature type="compositionally biased region" description="Low complexity" evidence="3">
    <location>
        <begin position="330"/>
        <end position="345"/>
    </location>
</feature>
<dbReference type="GO" id="GO:0003723">
    <property type="term" value="F:RNA binding"/>
    <property type="evidence" value="ECO:0007669"/>
    <property type="project" value="TreeGrafter"/>
</dbReference>
<feature type="compositionally biased region" description="Basic and acidic residues" evidence="3">
    <location>
        <begin position="734"/>
        <end position="744"/>
    </location>
</feature>
<feature type="region of interest" description="Disordered" evidence="3">
    <location>
        <begin position="919"/>
        <end position="938"/>
    </location>
</feature>
<evidence type="ECO:0000256" key="2">
    <source>
        <dbReference type="ARBA" id="ARBA00023242"/>
    </source>
</evidence>
<feature type="compositionally biased region" description="Polar residues" evidence="3">
    <location>
        <begin position="13"/>
        <end position="29"/>
    </location>
</feature>
<comment type="subcellular location">
    <subcellularLocation>
        <location evidence="1">Nucleus</location>
        <location evidence="1">Nucleolus</location>
    </subcellularLocation>
</comment>
<feature type="compositionally biased region" description="Basic and acidic residues" evidence="3">
    <location>
        <begin position="37"/>
        <end position="50"/>
    </location>
</feature>
<feature type="compositionally biased region" description="Basic residues" evidence="3">
    <location>
        <begin position="926"/>
        <end position="938"/>
    </location>
</feature>
<dbReference type="GO" id="GO:0005730">
    <property type="term" value="C:nucleolus"/>
    <property type="evidence" value="ECO:0007669"/>
    <property type="project" value="UniProtKB-SubCell"/>
</dbReference>
<feature type="compositionally biased region" description="Low complexity" evidence="3">
    <location>
        <begin position="212"/>
        <end position="222"/>
    </location>
</feature>
<feature type="domain" description="Fcf2 pre-rRNA processing C-terminal" evidence="4">
    <location>
        <begin position="818"/>
        <end position="911"/>
    </location>
</feature>
<feature type="region of interest" description="Disordered" evidence="3">
    <location>
        <begin position="517"/>
        <end position="605"/>
    </location>
</feature>
<evidence type="ECO:0000256" key="3">
    <source>
        <dbReference type="SAM" id="MobiDB-lite"/>
    </source>
</evidence>
<evidence type="ECO:0000313" key="5">
    <source>
        <dbReference type="EMBL" id="CAK6955465.1"/>
    </source>
</evidence>
<evidence type="ECO:0000256" key="1">
    <source>
        <dbReference type="ARBA" id="ARBA00004604"/>
    </source>
</evidence>
<organism evidence="5 6">
    <name type="scientific">Scomber scombrus</name>
    <name type="common">Atlantic mackerel</name>
    <name type="synonym">Scomber vernalis</name>
    <dbReference type="NCBI Taxonomy" id="13677"/>
    <lineage>
        <taxon>Eukaryota</taxon>
        <taxon>Metazoa</taxon>
        <taxon>Chordata</taxon>
        <taxon>Craniata</taxon>
        <taxon>Vertebrata</taxon>
        <taxon>Euteleostomi</taxon>
        <taxon>Actinopterygii</taxon>
        <taxon>Neopterygii</taxon>
        <taxon>Teleostei</taxon>
        <taxon>Neoteleostei</taxon>
        <taxon>Acanthomorphata</taxon>
        <taxon>Pelagiaria</taxon>
        <taxon>Scombriformes</taxon>
        <taxon>Scombridae</taxon>
        <taxon>Scomber</taxon>
    </lineage>
</organism>
<feature type="region of interest" description="Disordered" evidence="3">
    <location>
        <begin position="394"/>
        <end position="441"/>
    </location>
</feature>
<evidence type="ECO:0000313" key="6">
    <source>
        <dbReference type="Proteomes" id="UP001314229"/>
    </source>
</evidence>
<dbReference type="Pfam" id="PF08698">
    <property type="entry name" value="Fcf2"/>
    <property type="match status" value="1"/>
</dbReference>
<feature type="compositionally biased region" description="Low complexity" evidence="3">
    <location>
        <begin position="52"/>
        <end position="63"/>
    </location>
</feature>
<dbReference type="GO" id="GO:0006396">
    <property type="term" value="P:RNA processing"/>
    <property type="evidence" value="ECO:0007669"/>
    <property type="project" value="TreeGrafter"/>
</dbReference>
<reference evidence="5 6" key="1">
    <citation type="submission" date="2024-01" db="EMBL/GenBank/DDBJ databases">
        <authorList>
            <person name="Alioto T."/>
            <person name="Alioto T."/>
            <person name="Gomez Garrido J."/>
        </authorList>
    </citation>
    <scope>NUCLEOTIDE SEQUENCE [LARGE SCALE GENOMIC DNA]</scope>
</reference>
<feature type="region of interest" description="Disordered" evidence="3">
    <location>
        <begin position="792"/>
        <end position="816"/>
    </location>
</feature>
<feature type="compositionally biased region" description="Basic residues" evidence="3">
    <location>
        <begin position="223"/>
        <end position="232"/>
    </location>
</feature>
<feature type="compositionally biased region" description="Basic and acidic residues" evidence="3">
    <location>
        <begin position="647"/>
        <end position="659"/>
    </location>
</feature>
<feature type="compositionally biased region" description="Basic and acidic residues" evidence="3">
    <location>
        <begin position="394"/>
        <end position="404"/>
    </location>
</feature>
<comment type="caution">
    <text evidence="5">The sequence shown here is derived from an EMBL/GenBank/DDBJ whole genome shotgun (WGS) entry which is preliminary data.</text>
</comment>
<feature type="compositionally biased region" description="Polar residues" evidence="3">
    <location>
        <begin position="136"/>
        <end position="146"/>
    </location>
</feature>
<feature type="compositionally biased region" description="Basic and acidic residues" evidence="3">
    <location>
        <begin position="153"/>
        <end position="172"/>
    </location>
</feature>
<sequence>MVATRRGVRVYSPTKTIPDQPSEVQATPSTARRTRRAAKEEETPSQHDLEETSSQPVSPPTSSLRRCTRASRLHSPEQPCTPVGSVHEAETSDVESCCSTMSDTKPRMTRTRVRQACKESQEDEEISEVESCCSALSVSKAGQSSRRSTRRKPIPERSDPADVEAGEVKVEPVLDAESCSSESQRVTRSQRKTTRTRSAAKQQTEDSEVSDVDSCVSRVSRSTTRRSTRSRRQTGPIPIDLDEASEGSGSPAQTGRRSRAAKGKTTVDVNEPPSCDSEGFESGPTYSMTTRRRGKNQSTGPKVLESDSDLTDMQSPVGSPSSSRGKWTPSSSRTGSGNSSRGVSVTKSLIKDLSVVVTSWEPAKEDSLLQDSRLESTLIAEDADCTLLEEDKSQILEDKEKEDVNSSDLATNKALAADSGVTEDGQGGSALQKATKGAESRVNVISEDDSHVSPSVSEGLAAEVVCEAAVMARDQQVEPPAENKDGTTSEVEMMQETVLPSEPLKPSETVTICDTVSENIEETKDKEEAMEVANEDTHPSQGAEHVDGDTVMETQSSKEEKMEVSTLNTDAQQVVDSSEAQVESIEVTSKQDHKITVDSASEQQPKDVIVQNTKVISLLVSSEDEDDYEEEEEREVSGEEEEEKDLAEERGRTSKKSEAAAESVAGLFMIDTRPGQAADENYHKDMLREEEEAAAGRSKEGAEQEEQDEEFVDEENDDDDDDEDAEILFSSRDPQSKELSSRIDPGIRLKELGGLYINFDGSKSKPVSSSLQKLKEKRIQDEVMKKSVIGPDFEKKDAVPPYSESKQALKLKHRAEREKTTGDGWFNMKAPEITGELKGDLQVLKMRGSLDSKRFYKKNDRDGFPKYFQVGTVVDSPVDFYHSRVPKKERKRTMVEELLADAEFRHKNKKKFQHIVAEKAAQGAGKRNKKKNKFHKKQ</sequence>
<keyword evidence="2" id="KW-0539">Nucleus</keyword>
<feature type="region of interest" description="Disordered" evidence="3">
    <location>
        <begin position="620"/>
        <end position="744"/>
    </location>
</feature>
<feature type="compositionally biased region" description="Acidic residues" evidence="3">
    <location>
        <begin position="703"/>
        <end position="726"/>
    </location>
</feature>
<dbReference type="InterPro" id="IPR014810">
    <property type="entry name" value="Fcf2_C"/>
</dbReference>
<dbReference type="EMBL" id="CAWUFR010000021">
    <property type="protein sequence ID" value="CAK6955465.1"/>
    <property type="molecule type" value="Genomic_DNA"/>
</dbReference>
<feature type="region of interest" description="Disordered" evidence="3">
    <location>
        <begin position="1"/>
        <end position="345"/>
    </location>
</feature>
<gene>
    <name evidence="5" type="ORF">FSCOSCO3_A000630</name>
</gene>
<proteinExistence type="predicted"/>
<feature type="compositionally biased region" description="Polar residues" evidence="3">
    <location>
        <begin position="565"/>
        <end position="581"/>
    </location>
</feature>
<keyword evidence="6" id="KW-1185">Reference proteome</keyword>